<evidence type="ECO:0000256" key="1">
    <source>
        <dbReference type="ARBA" id="ARBA00023186"/>
    </source>
</evidence>
<evidence type="ECO:0000313" key="4">
    <source>
        <dbReference type="Proteomes" id="UP000694560"/>
    </source>
</evidence>
<proteinExistence type="predicted"/>
<accession>A0A8C5T3C4</accession>
<feature type="compositionally biased region" description="Polar residues" evidence="2">
    <location>
        <begin position="43"/>
        <end position="54"/>
    </location>
</feature>
<dbReference type="GO" id="GO:0030544">
    <property type="term" value="F:Hsp70 protein binding"/>
    <property type="evidence" value="ECO:0007669"/>
    <property type="project" value="InterPro"/>
</dbReference>
<dbReference type="Ensembl" id="ENSMCST00000001605.1">
    <property type="protein sequence ID" value="ENSMCSP00000001568.1"/>
    <property type="gene ID" value="ENSMCSG00000001182.1"/>
</dbReference>
<reference evidence="3" key="1">
    <citation type="submission" date="2025-08" db="UniProtKB">
        <authorList>
            <consortium name="Ensembl"/>
        </authorList>
    </citation>
    <scope>IDENTIFICATION</scope>
</reference>
<dbReference type="AlphaFoldDB" id="A0A8C5T3C4"/>
<evidence type="ECO:0000256" key="2">
    <source>
        <dbReference type="SAM" id="MobiDB-lite"/>
    </source>
</evidence>
<keyword evidence="4" id="KW-1185">Reference proteome</keyword>
<protein>
    <submittedName>
        <fullName evidence="3">Uncharacterized protein</fullName>
    </submittedName>
</protein>
<dbReference type="PANTHER" id="PTHR45168:SF4">
    <property type="entry name" value="SIMILAR TO DNAJ HOMOLOG SUBFAMILY B MEMBER 6 (HEAT SHOCK PROTEIN J2) (HSJ-2) (MRJ) (MDJ4)"/>
    <property type="match status" value="1"/>
</dbReference>
<evidence type="ECO:0000313" key="3">
    <source>
        <dbReference type="Ensembl" id="ENSMCSP00000001568.1"/>
    </source>
</evidence>
<dbReference type="Proteomes" id="UP000694560">
    <property type="component" value="Unplaced"/>
</dbReference>
<dbReference type="GO" id="GO:0051082">
    <property type="term" value="F:unfolded protein binding"/>
    <property type="evidence" value="ECO:0007669"/>
    <property type="project" value="InterPro"/>
</dbReference>
<reference evidence="3" key="2">
    <citation type="submission" date="2025-09" db="UniProtKB">
        <authorList>
            <consortium name="Ensembl"/>
        </authorList>
    </citation>
    <scope>IDENTIFICATION</scope>
</reference>
<organism evidence="3 4">
    <name type="scientific">Malurus cyaneus samueli</name>
    <dbReference type="NCBI Taxonomy" id="2593467"/>
    <lineage>
        <taxon>Eukaryota</taxon>
        <taxon>Metazoa</taxon>
        <taxon>Chordata</taxon>
        <taxon>Craniata</taxon>
        <taxon>Vertebrata</taxon>
        <taxon>Euteleostomi</taxon>
        <taxon>Archelosauria</taxon>
        <taxon>Archosauria</taxon>
        <taxon>Dinosauria</taxon>
        <taxon>Saurischia</taxon>
        <taxon>Theropoda</taxon>
        <taxon>Coelurosauria</taxon>
        <taxon>Aves</taxon>
        <taxon>Neognathae</taxon>
        <taxon>Neoaves</taxon>
        <taxon>Telluraves</taxon>
        <taxon>Australaves</taxon>
        <taxon>Passeriformes</taxon>
        <taxon>Meliphagoidea</taxon>
        <taxon>Maluridae</taxon>
        <taxon>Malurus</taxon>
    </lineage>
</organism>
<dbReference type="InterPro" id="IPR043183">
    <property type="entry name" value="DNJB2/6-like"/>
</dbReference>
<dbReference type="OrthoDB" id="10250354at2759"/>
<feature type="compositionally biased region" description="Basic and acidic residues" evidence="2">
    <location>
        <begin position="30"/>
        <end position="40"/>
    </location>
</feature>
<name>A0A8C5T3C4_9PASS</name>
<feature type="region of interest" description="Disordered" evidence="2">
    <location>
        <begin position="30"/>
        <end position="60"/>
    </location>
</feature>
<sequence length="60" mass="6854">MGQFGWVITTTEVVNGKTITTRKIIEDGKETKEVEEDGRLKSVTINGKDYTNSQRQEHKK</sequence>
<keyword evidence="1" id="KW-0143">Chaperone</keyword>
<dbReference type="PANTHER" id="PTHR45168">
    <property type="entry name" value="DNAJ HOMOLOG SUBFAMILY B MEMBER 2"/>
    <property type="match status" value="1"/>
</dbReference>